<dbReference type="AlphaFoldDB" id="A0A251V6P9"/>
<accession>A0A251V6P9</accession>
<dbReference type="InParanoid" id="A0A251V6P9"/>
<protein>
    <submittedName>
        <fullName evidence="2">Uncharacterized protein</fullName>
    </submittedName>
</protein>
<gene>
    <name evidence="2" type="ORF">HannXRQ_Chr03g0062871</name>
    <name evidence="1" type="ORF">HanXRQr2_Chr03g0090571</name>
</gene>
<evidence type="ECO:0000313" key="3">
    <source>
        <dbReference type="Proteomes" id="UP000215914"/>
    </source>
</evidence>
<reference evidence="2" key="2">
    <citation type="submission" date="2017-02" db="EMBL/GenBank/DDBJ databases">
        <title>Sunflower complete genome.</title>
        <authorList>
            <person name="Langlade N."/>
            <person name="Munos S."/>
        </authorList>
    </citation>
    <scope>NUCLEOTIDE SEQUENCE [LARGE SCALE GENOMIC DNA]</scope>
    <source>
        <tissue evidence="2">Leaves</tissue>
    </source>
</reference>
<reference evidence="1" key="3">
    <citation type="submission" date="2020-06" db="EMBL/GenBank/DDBJ databases">
        <title>Helianthus annuus Genome sequencing and assembly Release 2.</title>
        <authorList>
            <person name="Gouzy J."/>
            <person name="Langlade N."/>
            <person name="Munos S."/>
        </authorList>
    </citation>
    <scope>NUCLEOTIDE SEQUENCE</scope>
    <source>
        <tissue evidence="1">Leaves</tissue>
    </source>
</reference>
<dbReference type="EMBL" id="CM007892">
    <property type="protein sequence ID" value="OTG30291.1"/>
    <property type="molecule type" value="Genomic_DNA"/>
</dbReference>
<dbReference type="EMBL" id="MNCJ02000318">
    <property type="protein sequence ID" value="KAF5812786.1"/>
    <property type="molecule type" value="Genomic_DNA"/>
</dbReference>
<reference evidence="1 3" key="1">
    <citation type="journal article" date="2017" name="Nature">
        <title>The sunflower genome provides insights into oil metabolism, flowering and Asterid evolution.</title>
        <authorList>
            <person name="Badouin H."/>
            <person name="Gouzy J."/>
            <person name="Grassa C.J."/>
            <person name="Murat F."/>
            <person name="Staton S.E."/>
            <person name="Cottret L."/>
            <person name="Lelandais-Briere C."/>
            <person name="Owens G.L."/>
            <person name="Carrere S."/>
            <person name="Mayjonade B."/>
            <person name="Legrand L."/>
            <person name="Gill N."/>
            <person name="Kane N.C."/>
            <person name="Bowers J.E."/>
            <person name="Hubner S."/>
            <person name="Bellec A."/>
            <person name="Berard A."/>
            <person name="Berges H."/>
            <person name="Blanchet N."/>
            <person name="Boniface M.C."/>
            <person name="Brunel D."/>
            <person name="Catrice O."/>
            <person name="Chaidir N."/>
            <person name="Claudel C."/>
            <person name="Donnadieu C."/>
            <person name="Faraut T."/>
            <person name="Fievet G."/>
            <person name="Helmstetter N."/>
            <person name="King M."/>
            <person name="Knapp S.J."/>
            <person name="Lai Z."/>
            <person name="Le Paslier M.C."/>
            <person name="Lippi Y."/>
            <person name="Lorenzon L."/>
            <person name="Mandel J.R."/>
            <person name="Marage G."/>
            <person name="Marchand G."/>
            <person name="Marquand E."/>
            <person name="Bret-Mestries E."/>
            <person name="Morien E."/>
            <person name="Nambeesan S."/>
            <person name="Nguyen T."/>
            <person name="Pegot-Espagnet P."/>
            <person name="Pouilly N."/>
            <person name="Raftis F."/>
            <person name="Sallet E."/>
            <person name="Schiex T."/>
            <person name="Thomas J."/>
            <person name="Vandecasteele C."/>
            <person name="Vares D."/>
            <person name="Vear F."/>
            <person name="Vautrin S."/>
            <person name="Crespi M."/>
            <person name="Mangin B."/>
            <person name="Burke J.M."/>
            <person name="Salse J."/>
            <person name="Munos S."/>
            <person name="Vincourt P."/>
            <person name="Rieseberg L.H."/>
            <person name="Langlade N.B."/>
        </authorList>
    </citation>
    <scope>NUCLEOTIDE SEQUENCE [LARGE SCALE GENOMIC DNA]</scope>
    <source>
        <strain evidence="3">cv. SF193</strain>
        <tissue evidence="1">Leaves</tissue>
    </source>
</reference>
<evidence type="ECO:0000313" key="2">
    <source>
        <dbReference type="EMBL" id="OTG30291.1"/>
    </source>
</evidence>
<keyword evidence="3" id="KW-1185">Reference proteome</keyword>
<sequence>MFISCFTSFQSSTNETLNRHQIKVMLSLPCSNDCRHTLIIATSPSISKVATGLFFGGLISASIPSVA</sequence>
<proteinExistence type="predicted"/>
<organism evidence="2 3">
    <name type="scientific">Helianthus annuus</name>
    <name type="common">Common sunflower</name>
    <dbReference type="NCBI Taxonomy" id="4232"/>
    <lineage>
        <taxon>Eukaryota</taxon>
        <taxon>Viridiplantae</taxon>
        <taxon>Streptophyta</taxon>
        <taxon>Embryophyta</taxon>
        <taxon>Tracheophyta</taxon>
        <taxon>Spermatophyta</taxon>
        <taxon>Magnoliopsida</taxon>
        <taxon>eudicotyledons</taxon>
        <taxon>Gunneridae</taxon>
        <taxon>Pentapetalae</taxon>
        <taxon>asterids</taxon>
        <taxon>campanulids</taxon>
        <taxon>Asterales</taxon>
        <taxon>Asteraceae</taxon>
        <taxon>Asteroideae</taxon>
        <taxon>Heliantheae alliance</taxon>
        <taxon>Heliantheae</taxon>
        <taxon>Helianthus</taxon>
    </lineage>
</organism>
<dbReference type="Gramene" id="mRNA:HanXRQr2_Chr03g0090571">
    <property type="protein sequence ID" value="mRNA:HanXRQr2_Chr03g0090571"/>
    <property type="gene ID" value="HanXRQr2_Chr03g0090571"/>
</dbReference>
<name>A0A251V6P9_HELAN</name>
<evidence type="ECO:0000313" key="1">
    <source>
        <dbReference type="EMBL" id="KAF5812786.1"/>
    </source>
</evidence>
<dbReference type="Proteomes" id="UP000215914">
    <property type="component" value="Chromosome 3"/>
</dbReference>